<protein>
    <submittedName>
        <fullName evidence="2">Enoyl-CoA hydratase/isomerase family protein</fullName>
    </submittedName>
</protein>
<evidence type="ECO:0000313" key="2">
    <source>
        <dbReference type="EMBL" id="MBM7276364.1"/>
    </source>
</evidence>
<gene>
    <name evidence="2" type="ORF">JTZ10_01205</name>
</gene>
<dbReference type="RefSeq" id="WP_204717171.1">
    <property type="nucleotide sequence ID" value="NZ_JAFFGU010000001.1"/>
</dbReference>
<evidence type="ECO:0000313" key="3">
    <source>
        <dbReference type="Proteomes" id="UP001195196"/>
    </source>
</evidence>
<dbReference type="EMBL" id="JAFFGU010000001">
    <property type="protein sequence ID" value="MBM7276364.1"/>
    <property type="molecule type" value="Genomic_DNA"/>
</dbReference>
<dbReference type="Proteomes" id="UP001195196">
    <property type="component" value="Unassembled WGS sequence"/>
</dbReference>
<dbReference type="GO" id="GO:0016853">
    <property type="term" value="F:isomerase activity"/>
    <property type="evidence" value="ECO:0007669"/>
    <property type="project" value="InterPro"/>
</dbReference>
<dbReference type="SUPFAM" id="SSF52096">
    <property type="entry name" value="ClpP/crotonase"/>
    <property type="match status" value="1"/>
</dbReference>
<comment type="caution">
    <text evidence="2">The sequence shown here is derived from an EMBL/GenBank/DDBJ whole genome shotgun (WGS) entry which is preliminary data.</text>
</comment>
<accession>A0AAW4FZ69</accession>
<dbReference type="PANTHER" id="PTHR43149:SF1">
    <property type="entry name" value="DELTA(3,5)-DELTA(2,4)-DIENOYL-COA ISOMERASE, MITOCHONDRIAL"/>
    <property type="match status" value="1"/>
</dbReference>
<proteinExistence type="inferred from homology"/>
<dbReference type="Gene3D" id="3.90.226.10">
    <property type="entry name" value="2-enoyl-CoA Hydratase, Chain A, domain 1"/>
    <property type="match status" value="1"/>
</dbReference>
<evidence type="ECO:0000256" key="1">
    <source>
        <dbReference type="ARBA" id="ARBA00005254"/>
    </source>
</evidence>
<dbReference type="InterPro" id="IPR029045">
    <property type="entry name" value="ClpP/crotonase-like_dom_sf"/>
</dbReference>
<comment type="similarity">
    <text evidence="1">Belongs to the enoyl-CoA hydratase/isomerase family.</text>
</comment>
<dbReference type="PANTHER" id="PTHR43149">
    <property type="entry name" value="ENOYL-COA HYDRATASE"/>
    <property type="match status" value="1"/>
</dbReference>
<sequence>MPDSNGSTVVHVELDASGVARVTLDRAHRLNAINAELSGALSRALAELGENPRCRAIVLSGAGRAFCSGLDLAAGLTAEDDGDDPMTASYVAMRRAVSIVTTMREIPQPVIAAVRGHAVGAGFAIAAAADIRVCAPDAVFNAVFTSLGVSAGDLGLSWLLPRLISPGHAAEIFYTADVLTASDGVRLGFVQHISDDPVVHACTIADRIASKPPLGIQMTKRLLDASLGAGGFREHLEHELRSQILGLHSTDHAKAVHRFVEHRRADTTA</sequence>
<dbReference type="CDD" id="cd06558">
    <property type="entry name" value="crotonase-like"/>
    <property type="match status" value="1"/>
</dbReference>
<dbReference type="InterPro" id="IPR001753">
    <property type="entry name" value="Enoyl-CoA_hydra/iso"/>
</dbReference>
<reference evidence="2" key="1">
    <citation type="submission" date="2021-02" db="EMBL/GenBank/DDBJ databases">
        <title>Taxonomy, biology and ecology of Rhodococcus bacteria occurring in California pistachio and other woody hosts as revealed by genome sequence analyses.</title>
        <authorList>
            <person name="Riely B."/>
            <person name="Gai Y."/>
        </authorList>
    </citation>
    <scope>NUCLEOTIDE SEQUENCE</scope>
    <source>
        <strain evidence="2">BP-295</strain>
    </source>
</reference>
<organism evidence="2 3">
    <name type="scientific">Gordonia rubripertincta</name>
    <name type="common">Rhodococcus corallinus</name>
    <dbReference type="NCBI Taxonomy" id="36822"/>
    <lineage>
        <taxon>Bacteria</taxon>
        <taxon>Bacillati</taxon>
        <taxon>Actinomycetota</taxon>
        <taxon>Actinomycetes</taxon>
        <taxon>Mycobacteriales</taxon>
        <taxon>Gordoniaceae</taxon>
        <taxon>Gordonia</taxon>
    </lineage>
</organism>
<dbReference type="InterPro" id="IPR045002">
    <property type="entry name" value="Ech1-like"/>
</dbReference>
<dbReference type="Pfam" id="PF00378">
    <property type="entry name" value="ECH_1"/>
    <property type="match status" value="1"/>
</dbReference>
<dbReference type="AlphaFoldDB" id="A0AAW4FZ69"/>
<name>A0AAW4FZ69_GORRU</name>